<evidence type="ECO:0000313" key="1">
    <source>
        <dbReference type="EMBL" id="WAR22351.1"/>
    </source>
</evidence>
<organism evidence="1 2">
    <name type="scientific">Mya arenaria</name>
    <name type="common">Soft-shell clam</name>
    <dbReference type="NCBI Taxonomy" id="6604"/>
    <lineage>
        <taxon>Eukaryota</taxon>
        <taxon>Metazoa</taxon>
        <taxon>Spiralia</taxon>
        <taxon>Lophotrochozoa</taxon>
        <taxon>Mollusca</taxon>
        <taxon>Bivalvia</taxon>
        <taxon>Autobranchia</taxon>
        <taxon>Heteroconchia</taxon>
        <taxon>Euheterodonta</taxon>
        <taxon>Imparidentia</taxon>
        <taxon>Neoheterodontei</taxon>
        <taxon>Myida</taxon>
        <taxon>Myoidea</taxon>
        <taxon>Myidae</taxon>
        <taxon>Mya</taxon>
    </lineage>
</organism>
<dbReference type="EMBL" id="CP111023">
    <property type="protein sequence ID" value="WAR22351.1"/>
    <property type="molecule type" value="Genomic_DNA"/>
</dbReference>
<accession>A0ABY7FN47</accession>
<sequence length="272" mass="30299">MKITGRSKKVDLQQTEQDTDATIQSMCSHFKSLNESSEFPKATGMGKRNKDAFEKEQSTLQNYKGSSYISEIENKFGVKLSQVPTRNKAEPLQSTGADFEDVTRADITDKHTGATALVESKLDKTKQGVQTHSQLTEKQHIHTAAKHDNCNSSVSTNAYVQSMRPHFKSINVSSEVPKATGTGKQNEDAIEKEQSTLLKYHEGCSISDIENKVCVRSSQDQTKNKAELLHSTRADFEDVIRAHVTDTHTEATALVESKLDKTKIHEWIEGEV</sequence>
<name>A0ABY7FN47_MYAAR</name>
<dbReference type="Proteomes" id="UP001164746">
    <property type="component" value="Chromosome 12"/>
</dbReference>
<proteinExistence type="predicted"/>
<feature type="non-terminal residue" evidence="1">
    <location>
        <position position="272"/>
    </location>
</feature>
<protein>
    <submittedName>
        <fullName evidence="1">Uncharacterized protein</fullName>
    </submittedName>
</protein>
<evidence type="ECO:0000313" key="2">
    <source>
        <dbReference type="Proteomes" id="UP001164746"/>
    </source>
</evidence>
<gene>
    <name evidence="1" type="ORF">MAR_016325</name>
</gene>
<keyword evidence="2" id="KW-1185">Reference proteome</keyword>
<reference evidence="1" key="1">
    <citation type="submission" date="2022-11" db="EMBL/GenBank/DDBJ databases">
        <title>Centuries of genome instability and evolution in soft-shell clam transmissible cancer (bioRxiv).</title>
        <authorList>
            <person name="Hart S.F.M."/>
            <person name="Yonemitsu M.A."/>
            <person name="Giersch R.M."/>
            <person name="Beal B.F."/>
            <person name="Arriagada G."/>
            <person name="Davis B.W."/>
            <person name="Ostrander E.A."/>
            <person name="Goff S.P."/>
            <person name="Metzger M.J."/>
        </authorList>
    </citation>
    <scope>NUCLEOTIDE SEQUENCE</scope>
    <source>
        <strain evidence="1">MELC-2E11</strain>
        <tissue evidence="1">Siphon/mantle</tissue>
    </source>
</reference>